<evidence type="ECO:0000256" key="4">
    <source>
        <dbReference type="ARBA" id="ARBA00023163"/>
    </source>
</evidence>
<dbReference type="PROSITE" id="PS50937">
    <property type="entry name" value="HTH_MERR_2"/>
    <property type="match status" value="1"/>
</dbReference>
<reference evidence="7 8" key="1">
    <citation type="submission" date="2024-12" db="EMBL/GenBank/DDBJ databases">
        <title>The coexistence of Mycolicibacterium septicum and Mycolicibacterium nivoides in clinical samples.</title>
        <authorList>
            <person name="Wang C."/>
            <person name="Feng Y."/>
            <person name="Zong Z."/>
        </authorList>
    </citation>
    <scope>NUCLEOTIDE SEQUENCE [LARGE SCALE GENOMIC DNA]</scope>
    <source>
        <strain evidence="7 8">120310</strain>
    </source>
</reference>
<dbReference type="InterPro" id="IPR047057">
    <property type="entry name" value="MerR_fam"/>
</dbReference>
<sequence>MTDYVTIREVADHFHLPVSTLHYWERCGLVAPARRAGGRIYDAEQVYRVALIDVWRHEGHLSIEDITELLELQDDWQNTVTQRISELESRIDELTRARDYLGRLLECAHGPELVQCPLFRGRVTVPASLQQSHRSRRTAPADSESRR</sequence>
<dbReference type="Proteomes" id="UP001635817">
    <property type="component" value="Unassembled WGS sequence"/>
</dbReference>
<dbReference type="EMBL" id="JBKBDE010000013">
    <property type="protein sequence ID" value="MFN6554448.1"/>
    <property type="molecule type" value="Genomic_DNA"/>
</dbReference>
<evidence type="ECO:0000313" key="7">
    <source>
        <dbReference type="EMBL" id="MFN6554448.1"/>
    </source>
</evidence>
<gene>
    <name evidence="7" type="ORF">ACK4CP_28940</name>
</gene>
<evidence type="ECO:0000313" key="8">
    <source>
        <dbReference type="Proteomes" id="UP001635817"/>
    </source>
</evidence>
<keyword evidence="8" id="KW-1185">Reference proteome</keyword>
<dbReference type="InterPro" id="IPR009061">
    <property type="entry name" value="DNA-bd_dom_put_sf"/>
</dbReference>
<dbReference type="RefSeq" id="WP_409552558.1">
    <property type="nucleotide sequence ID" value="NZ_JBKBDE010000013.1"/>
</dbReference>
<proteinExistence type="predicted"/>
<feature type="region of interest" description="Disordered" evidence="5">
    <location>
        <begin position="127"/>
        <end position="147"/>
    </location>
</feature>
<keyword evidence="2" id="KW-0805">Transcription regulation</keyword>
<accession>A0ABW9M2D2</accession>
<evidence type="ECO:0000256" key="1">
    <source>
        <dbReference type="ARBA" id="ARBA00022491"/>
    </source>
</evidence>
<evidence type="ECO:0000256" key="3">
    <source>
        <dbReference type="ARBA" id="ARBA00023125"/>
    </source>
</evidence>
<evidence type="ECO:0000256" key="5">
    <source>
        <dbReference type="SAM" id="MobiDB-lite"/>
    </source>
</evidence>
<dbReference type="PANTHER" id="PTHR30204">
    <property type="entry name" value="REDOX-CYCLING DRUG-SENSING TRANSCRIPTIONAL ACTIVATOR SOXR"/>
    <property type="match status" value="1"/>
</dbReference>
<evidence type="ECO:0000256" key="2">
    <source>
        <dbReference type="ARBA" id="ARBA00023015"/>
    </source>
</evidence>
<dbReference type="InterPro" id="IPR000551">
    <property type="entry name" value="MerR-type_HTH_dom"/>
</dbReference>
<dbReference type="CDD" id="cd00592">
    <property type="entry name" value="HTH_MerR-like"/>
    <property type="match status" value="1"/>
</dbReference>
<evidence type="ECO:0000259" key="6">
    <source>
        <dbReference type="PROSITE" id="PS50937"/>
    </source>
</evidence>
<dbReference type="Pfam" id="PF13411">
    <property type="entry name" value="MerR_1"/>
    <property type="match status" value="1"/>
</dbReference>
<protein>
    <submittedName>
        <fullName evidence="7">MerR family transcriptional regulator</fullName>
    </submittedName>
</protein>
<keyword evidence="1" id="KW-0678">Repressor</keyword>
<comment type="caution">
    <text evidence="7">The sequence shown here is derived from an EMBL/GenBank/DDBJ whole genome shotgun (WGS) entry which is preliminary data.</text>
</comment>
<organism evidence="7 8">
    <name type="scientific">Mycolicibacterium septicum</name>
    <dbReference type="NCBI Taxonomy" id="98668"/>
    <lineage>
        <taxon>Bacteria</taxon>
        <taxon>Bacillati</taxon>
        <taxon>Actinomycetota</taxon>
        <taxon>Actinomycetes</taxon>
        <taxon>Mycobacteriales</taxon>
        <taxon>Mycobacteriaceae</taxon>
        <taxon>Mycolicibacterium</taxon>
    </lineage>
</organism>
<dbReference type="PANTHER" id="PTHR30204:SF69">
    <property type="entry name" value="MERR-FAMILY TRANSCRIPTIONAL REGULATOR"/>
    <property type="match status" value="1"/>
</dbReference>
<name>A0ABW9M2D2_9MYCO</name>
<dbReference type="Gene3D" id="1.10.1660.10">
    <property type="match status" value="1"/>
</dbReference>
<keyword evidence="3" id="KW-0238">DNA-binding</keyword>
<dbReference type="SMART" id="SM00422">
    <property type="entry name" value="HTH_MERR"/>
    <property type="match status" value="1"/>
</dbReference>
<keyword evidence="4" id="KW-0804">Transcription</keyword>
<dbReference type="SUPFAM" id="SSF46955">
    <property type="entry name" value="Putative DNA-binding domain"/>
    <property type="match status" value="1"/>
</dbReference>
<feature type="domain" description="HTH merR-type" evidence="6">
    <location>
        <begin position="4"/>
        <end position="72"/>
    </location>
</feature>